<gene>
    <name evidence="1" type="ORF">G5C51_01795</name>
</gene>
<organism evidence="1 2">
    <name type="scientific">Streptomyces coryli</name>
    <dbReference type="NCBI Taxonomy" id="1128680"/>
    <lineage>
        <taxon>Bacteria</taxon>
        <taxon>Bacillati</taxon>
        <taxon>Actinomycetota</taxon>
        <taxon>Actinomycetes</taxon>
        <taxon>Kitasatosporales</taxon>
        <taxon>Streptomycetaceae</taxon>
        <taxon>Streptomyces</taxon>
    </lineage>
</organism>
<keyword evidence="2" id="KW-1185">Reference proteome</keyword>
<evidence type="ECO:0000313" key="2">
    <source>
        <dbReference type="Proteomes" id="UP000481583"/>
    </source>
</evidence>
<protein>
    <recommendedName>
        <fullName evidence="3">DUF1269 domain-containing protein</fullName>
    </recommendedName>
</protein>
<dbReference type="EMBL" id="JAAKZV010000003">
    <property type="protein sequence ID" value="NGN62638.1"/>
    <property type="molecule type" value="Genomic_DNA"/>
</dbReference>
<evidence type="ECO:0008006" key="3">
    <source>
        <dbReference type="Google" id="ProtNLM"/>
    </source>
</evidence>
<comment type="caution">
    <text evidence="1">The sequence shown here is derived from an EMBL/GenBank/DDBJ whole genome shotgun (WGS) entry which is preliminary data.</text>
</comment>
<dbReference type="RefSeq" id="WP_165230330.1">
    <property type="nucleotide sequence ID" value="NZ_JAAKZV010000003.1"/>
</dbReference>
<reference evidence="1 2" key="1">
    <citation type="submission" date="2020-02" db="EMBL/GenBank/DDBJ databases">
        <title>Whole-genome analyses of novel actinobacteria.</title>
        <authorList>
            <person name="Sahin N."/>
        </authorList>
    </citation>
    <scope>NUCLEOTIDE SEQUENCE [LARGE SCALE GENOMIC DNA]</scope>
    <source>
        <strain evidence="1 2">A7024</strain>
    </source>
</reference>
<name>A0A6G4TU62_9ACTN</name>
<dbReference type="Proteomes" id="UP000481583">
    <property type="component" value="Unassembled WGS sequence"/>
</dbReference>
<evidence type="ECO:0000313" key="1">
    <source>
        <dbReference type="EMBL" id="NGN62638.1"/>
    </source>
</evidence>
<accession>A0A6G4TU62</accession>
<sequence>MEFGPVQILVVAFEDPKFTGEILPELRRLREHDIVRLIDLLVVSKADDGSLSTVEMSDLSQEESRELGSVVGALIGFAADGDEGVEAGPEAQREGVFTDAERWAVADTIPVGSAAAVALLEHRWAIPMRDMVHRAGGASLADGWVHPADLVAVGGDRTDSVPAPPDRA</sequence>
<proteinExistence type="predicted"/>
<dbReference type="AlphaFoldDB" id="A0A6G4TU62"/>